<dbReference type="AlphaFoldDB" id="A0A0D1IV91"/>
<dbReference type="Proteomes" id="UP000032247">
    <property type="component" value="Unassembled WGS sequence"/>
</dbReference>
<keyword evidence="2" id="KW-0812">Transmembrane</keyword>
<accession>A0A0D1IV91</accession>
<evidence type="ECO:0000313" key="3">
    <source>
        <dbReference type="EMBL" id="KIU13233.1"/>
    </source>
</evidence>
<feature type="compositionally biased region" description="Basic residues" evidence="1">
    <location>
        <begin position="34"/>
        <end position="49"/>
    </location>
</feature>
<evidence type="ECO:0000313" key="4">
    <source>
        <dbReference type="Proteomes" id="UP000032247"/>
    </source>
</evidence>
<comment type="caution">
    <text evidence="3">The sequence shown here is derived from an EMBL/GenBank/DDBJ whole genome shotgun (WGS) entry which is preliminary data.</text>
</comment>
<evidence type="ECO:0000256" key="2">
    <source>
        <dbReference type="SAM" id="Phobius"/>
    </source>
</evidence>
<evidence type="ECO:0000256" key="1">
    <source>
        <dbReference type="SAM" id="MobiDB-lite"/>
    </source>
</evidence>
<sequence>MEMVEIILRDLAWLVAILTGITTMVKNIKEMKGNKNKKRRSPAKKKRRK</sequence>
<name>A0A0D1IV91_BACIU</name>
<keyword evidence="2" id="KW-1133">Transmembrane helix</keyword>
<reference evidence="3 4" key="1">
    <citation type="submission" date="2014-12" db="EMBL/GenBank/DDBJ databases">
        <title>Comparative genome analysis of Bacillus coagulans HM-08, Clostridium butyricum HM-68, Bacillus subtilis HM-66 and Bacillus licheniformis BL-09.</title>
        <authorList>
            <person name="Zhang H."/>
        </authorList>
    </citation>
    <scope>NUCLEOTIDE SEQUENCE [LARGE SCALE GENOMIC DNA]</scope>
    <source>
        <strain evidence="3 4">HM-66</strain>
    </source>
</reference>
<dbReference type="PATRIC" id="fig|1423.173.peg.354"/>
<keyword evidence="2" id="KW-0472">Membrane</keyword>
<dbReference type="RefSeq" id="WP_167562326.1">
    <property type="nucleotide sequence ID" value="NZ_JAMXMJ010000004.1"/>
</dbReference>
<organism evidence="3 4">
    <name type="scientific">Bacillus subtilis</name>
    <dbReference type="NCBI Taxonomy" id="1423"/>
    <lineage>
        <taxon>Bacteria</taxon>
        <taxon>Bacillati</taxon>
        <taxon>Bacillota</taxon>
        <taxon>Bacilli</taxon>
        <taxon>Bacillales</taxon>
        <taxon>Bacillaceae</taxon>
        <taxon>Bacillus</taxon>
    </lineage>
</organism>
<gene>
    <name evidence="3" type="ORF">SC09_Contig17orf00423</name>
</gene>
<dbReference type="EMBL" id="JXBC01000001">
    <property type="protein sequence ID" value="KIU13233.1"/>
    <property type="molecule type" value="Genomic_DNA"/>
</dbReference>
<feature type="region of interest" description="Disordered" evidence="1">
    <location>
        <begin position="29"/>
        <end position="49"/>
    </location>
</feature>
<protein>
    <submittedName>
        <fullName evidence="3">Uncharacterized protein</fullName>
    </submittedName>
</protein>
<feature type="transmembrane region" description="Helical" evidence="2">
    <location>
        <begin position="6"/>
        <end position="25"/>
    </location>
</feature>
<proteinExistence type="predicted"/>